<feature type="region of interest" description="Disordered" evidence="4">
    <location>
        <begin position="1"/>
        <end position="38"/>
    </location>
</feature>
<evidence type="ECO:0000256" key="3">
    <source>
        <dbReference type="ARBA" id="ARBA00022833"/>
    </source>
</evidence>
<evidence type="ECO:0000313" key="7">
    <source>
        <dbReference type="Proteomes" id="UP001610335"/>
    </source>
</evidence>
<feature type="domain" description="Yippee" evidence="5">
    <location>
        <begin position="44"/>
        <end position="154"/>
    </location>
</feature>
<dbReference type="EMBL" id="JBFXLS010000004">
    <property type="protein sequence ID" value="KAL2833227.1"/>
    <property type="molecule type" value="Genomic_DNA"/>
</dbReference>
<gene>
    <name evidence="6" type="ORF">BDW59DRAFT_76976</name>
</gene>
<reference evidence="6 7" key="1">
    <citation type="submission" date="2024-07" db="EMBL/GenBank/DDBJ databases">
        <title>Section-level genome sequencing and comparative genomics of Aspergillus sections Usti and Cavernicolus.</title>
        <authorList>
            <consortium name="Lawrence Berkeley National Laboratory"/>
            <person name="Nybo J.L."/>
            <person name="Vesth T.C."/>
            <person name="Theobald S."/>
            <person name="Frisvad J.C."/>
            <person name="Larsen T.O."/>
            <person name="Kjaerboelling I."/>
            <person name="Rothschild-Mancinelli K."/>
            <person name="Lyhne E.K."/>
            <person name="Kogle M.E."/>
            <person name="Barry K."/>
            <person name="Clum A."/>
            <person name="Na H."/>
            <person name="Ledsgaard L."/>
            <person name="Lin J."/>
            <person name="Lipzen A."/>
            <person name="Kuo A."/>
            <person name="Riley R."/>
            <person name="Mondo S."/>
            <person name="LaButti K."/>
            <person name="Haridas S."/>
            <person name="Pangalinan J."/>
            <person name="Salamov A.A."/>
            <person name="Simmons B.A."/>
            <person name="Magnuson J.K."/>
            <person name="Chen J."/>
            <person name="Drula E."/>
            <person name="Henrissat B."/>
            <person name="Wiebenga A."/>
            <person name="Lubbers R.J."/>
            <person name="Gomes A.C."/>
            <person name="Makela M.R."/>
            <person name="Stajich J."/>
            <person name="Grigoriev I.V."/>
            <person name="Mortensen U.H."/>
            <person name="De vries R.P."/>
            <person name="Baker S.E."/>
            <person name="Andersen M.R."/>
        </authorList>
    </citation>
    <scope>NUCLEOTIDE SEQUENCE [LARGE SCALE GENOMIC DNA]</scope>
    <source>
        <strain evidence="6 7">CBS 600.67</strain>
    </source>
</reference>
<evidence type="ECO:0000256" key="1">
    <source>
        <dbReference type="ARBA" id="ARBA00005613"/>
    </source>
</evidence>
<evidence type="ECO:0000313" key="6">
    <source>
        <dbReference type="EMBL" id="KAL2833227.1"/>
    </source>
</evidence>
<evidence type="ECO:0000256" key="2">
    <source>
        <dbReference type="ARBA" id="ARBA00022723"/>
    </source>
</evidence>
<organism evidence="6 7">
    <name type="scientific">Aspergillus cavernicola</name>
    <dbReference type="NCBI Taxonomy" id="176166"/>
    <lineage>
        <taxon>Eukaryota</taxon>
        <taxon>Fungi</taxon>
        <taxon>Dikarya</taxon>
        <taxon>Ascomycota</taxon>
        <taxon>Pezizomycotina</taxon>
        <taxon>Eurotiomycetes</taxon>
        <taxon>Eurotiomycetidae</taxon>
        <taxon>Eurotiales</taxon>
        <taxon>Aspergillaceae</taxon>
        <taxon>Aspergillus</taxon>
        <taxon>Aspergillus subgen. Nidulantes</taxon>
    </lineage>
</organism>
<dbReference type="InterPro" id="IPR004910">
    <property type="entry name" value="Yippee/Mis18/Cereblon"/>
</dbReference>
<dbReference type="InterPro" id="IPR034751">
    <property type="entry name" value="Yippee"/>
</dbReference>
<dbReference type="PANTHER" id="PTHR13848">
    <property type="entry name" value="PROTEIN YIPPEE-LIKE CG15309-RELATED"/>
    <property type="match status" value="1"/>
</dbReference>
<comment type="similarity">
    <text evidence="1">Belongs to the yippee family.</text>
</comment>
<protein>
    <submittedName>
        <fullName evidence="6">Yippee zinc-binding/DNA-binding /Mis18, centromere assembly-domain-containing protein</fullName>
    </submittedName>
</protein>
<sequence>MFPRFLLPPSVFHTKKRNAGRSTSPTSLSSGLPNDENSKQDHVSCIRCSTCAAHIALTSQIVSKGFTGRHGRAYLVSAEPAATSSSSPVESLSNTLLGSPEPRHLVTGDHTVSDVNCVFCGSLLGWKYVSAEEESQRYKVGNFILETKKVITTATWDPPSYASPVESTASSETTEALSKTTYDNIEFDSQDEDECEDLFSGIWSPGLAARRRNRRVARNPSSSMLGIASC</sequence>
<keyword evidence="3" id="KW-0862">Zinc</keyword>
<accession>A0ABR4IZL0</accession>
<keyword evidence="2" id="KW-0479">Metal-binding</keyword>
<feature type="compositionally biased region" description="Low complexity" evidence="4">
    <location>
        <begin position="20"/>
        <end position="33"/>
    </location>
</feature>
<keyword evidence="7" id="KW-1185">Reference proteome</keyword>
<evidence type="ECO:0000256" key="4">
    <source>
        <dbReference type="SAM" id="MobiDB-lite"/>
    </source>
</evidence>
<dbReference type="PROSITE" id="PS51792">
    <property type="entry name" value="YIPPEE"/>
    <property type="match status" value="1"/>
</dbReference>
<proteinExistence type="inferred from homology"/>
<name>A0ABR4IZL0_9EURO</name>
<dbReference type="Pfam" id="PF03226">
    <property type="entry name" value="Yippee-Mis18"/>
    <property type="match status" value="1"/>
</dbReference>
<evidence type="ECO:0000259" key="5">
    <source>
        <dbReference type="PROSITE" id="PS51792"/>
    </source>
</evidence>
<dbReference type="InterPro" id="IPR039058">
    <property type="entry name" value="Yippee_fam"/>
</dbReference>
<dbReference type="Proteomes" id="UP001610335">
    <property type="component" value="Unassembled WGS sequence"/>
</dbReference>
<comment type="caution">
    <text evidence="6">The sequence shown here is derived from an EMBL/GenBank/DDBJ whole genome shotgun (WGS) entry which is preliminary data.</text>
</comment>